<feature type="domain" description="Mycothiol-dependent maleylpyruvate isomerase metal-binding" evidence="1">
    <location>
        <begin position="9"/>
        <end position="126"/>
    </location>
</feature>
<dbReference type="GO" id="GO:0046872">
    <property type="term" value="F:metal ion binding"/>
    <property type="evidence" value="ECO:0007669"/>
    <property type="project" value="InterPro"/>
</dbReference>
<dbReference type="NCBIfam" id="TIGR03083">
    <property type="entry name" value="maleylpyruvate isomerase family mycothiol-dependent enzyme"/>
    <property type="match status" value="1"/>
</dbReference>
<protein>
    <recommendedName>
        <fullName evidence="1">Mycothiol-dependent maleylpyruvate isomerase metal-binding domain-containing protein</fullName>
    </recommendedName>
</protein>
<keyword evidence="3" id="KW-1185">Reference proteome</keyword>
<dbReference type="RefSeq" id="WP_073786765.1">
    <property type="nucleotide sequence ID" value="NZ_LFBV01000002.1"/>
</dbReference>
<sequence length="189" mass="20361">MSTVYVEDLARACASVGDLLAGVRPEQWKEPTPCTEWNVREVVAHLVGMDLVFAAMVGGGPMPDRGADCLGDDPVGAYRSSSASLLAAFSVPGVLERSYRGPLGSATGTERLQIRLYDLLAHGWDLTQATRIPVRLPEDVAERALAFARSQLSTQSRTGRFAEPQPVEETAPAIDRLAAFLGRPFPPQL</sequence>
<gene>
    <name evidence="2" type="ORF">AB852_11470</name>
</gene>
<dbReference type="Gene3D" id="1.20.120.450">
    <property type="entry name" value="dinb family like domain"/>
    <property type="match status" value="1"/>
</dbReference>
<dbReference type="NCBIfam" id="TIGR03086">
    <property type="entry name" value="TIGR03086 family metal-binding protein"/>
    <property type="match status" value="1"/>
</dbReference>
<dbReference type="Pfam" id="PF11716">
    <property type="entry name" value="MDMPI_N"/>
    <property type="match status" value="1"/>
</dbReference>
<dbReference type="InterPro" id="IPR034660">
    <property type="entry name" value="DinB/YfiT-like"/>
</dbReference>
<comment type="caution">
    <text evidence="2">The sequence shown here is derived from an EMBL/GenBank/DDBJ whole genome shotgun (WGS) entry which is preliminary data.</text>
</comment>
<dbReference type="SUPFAM" id="SSF109854">
    <property type="entry name" value="DinB/YfiT-like putative metalloenzymes"/>
    <property type="match status" value="1"/>
</dbReference>
<organism evidence="2 3">
    <name type="scientific">Streptomyces uncialis</name>
    <dbReference type="NCBI Taxonomy" id="1048205"/>
    <lineage>
        <taxon>Bacteria</taxon>
        <taxon>Bacillati</taxon>
        <taxon>Actinomycetota</taxon>
        <taxon>Actinomycetes</taxon>
        <taxon>Kitasatosporales</taxon>
        <taxon>Streptomycetaceae</taxon>
        <taxon>Streptomyces</taxon>
    </lineage>
</organism>
<dbReference type="STRING" id="1048205.AB852_11470"/>
<evidence type="ECO:0000313" key="3">
    <source>
        <dbReference type="Proteomes" id="UP000186455"/>
    </source>
</evidence>
<dbReference type="InterPro" id="IPR017520">
    <property type="entry name" value="CHP03086"/>
</dbReference>
<dbReference type="InterPro" id="IPR017517">
    <property type="entry name" value="Maleyloyr_isom"/>
</dbReference>
<evidence type="ECO:0000313" key="2">
    <source>
        <dbReference type="EMBL" id="OKH94796.1"/>
    </source>
</evidence>
<accession>A0A1Q4VAD7</accession>
<evidence type="ECO:0000259" key="1">
    <source>
        <dbReference type="Pfam" id="PF11716"/>
    </source>
</evidence>
<reference evidence="2 3" key="1">
    <citation type="submission" date="2015-06" db="EMBL/GenBank/DDBJ databases">
        <title>Cloning and characterization of the uncialamcin biosynthetic gene cluster.</title>
        <authorList>
            <person name="Yan X."/>
            <person name="Huang T."/>
            <person name="Ge H."/>
            <person name="Shen B."/>
        </authorList>
    </citation>
    <scope>NUCLEOTIDE SEQUENCE [LARGE SCALE GENOMIC DNA]</scope>
    <source>
        <strain evidence="2 3">DCA2648</strain>
    </source>
</reference>
<name>A0A1Q4VAD7_9ACTN</name>
<dbReference type="InterPro" id="IPR024344">
    <property type="entry name" value="MDMPI_metal-binding"/>
</dbReference>
<dbReference type="Proteomes" id="UP000186455">
    <property type="component" value="Unassembled WGS sequence"/>
</dbReference>
<dbReference type="EMBL" id="LFBV01000002">
    <property type="protein sequence ID" value="OKH94796.1"/>
    <property type="molecule type" value="Genomic_DNA"/>
</dbReference>
<dbReference type="AlphaFoldDB" id="A0A1Q4VAD7"/>
<proteinExistence type="predicted"/>